<keyword evidence="8" id="KW-0963">Cytoplasm</keyword>
<evidence type="ECO:0000256" key="7">
    <source>
        <dbReference type="ARBA" id="ARBA00012161"/>
    </source>
</evidence>
<dbReference type="InterPro" id="IPR039637">
    <property type="entry name" value="CNOT7/CNOT8/Pop2"/>
</dbReference>
<dbReference type="GO" id="GO:0003723">
    <property type="term" value="F:RNA binding"/>
    <property type="evidence" value="ECO:0007669"/>
    <property type="project" value="UniProtKB-KW"/>
</dbReference>
<comment type="catalytic activity">
    <reaction evidence="1">
        <text>Exonucleolytic cleavage of poly(A) to 5'-AMP.</text>
        <dbReference type="EC" id="3.1.13.4"/>
    </reaction>
</comment>
<keyword evidence="20" id="KW-1185">Reference proteome</keyword>
<keyword evidence="15" id="KW-0804">Transcription</keyword>
<dbReference type="AlphaFoldDB" id="A0ABC9E9T8"/>
<reference evidence="19" key="1">
    <citation type="submission" date="2024-10" db="EMBL/GenBank/DDBJ databases">
        <authorList>
            <person name="Ryan C."/>
        </authorList>
    </citation>
    <scope>NUCLEOTIDE SEQUENCE [LARGE SCALE GENOMIC DNA]</scope>
</reference>
<gene>
    <name evidence="19" type="ORF">URODEC1_LOCUS93017</name>
</gene>
<keyword evidence="18" id="KW-0472">Membrane</keyword>
<evidence type="ECO:0000256" key="6">
    <source>
        <dbReference type="ARBA" id="ARBA00011757"/>
    </source>
</evidence>
<evidence type="ECO:0000256" key="15">
    <source>
        <dbReference type="ARBA" id="ARBA00023163"/>
    </source>
</evidence>
<proteinExistence type="inferred from homology"/>
<keyword evidence="14" id="KW-0805">Transcription regulation</keyword>
<dbReference type="EC" id="3.1.13.4" evidence="7"/>
<dbReference type="Proteomes" id="UP001497457">
    <property type="component" value="Chromosome 36b"/>
</dbReference>
<keyword evidence="12" id="KW-0269">Exonuclease</keyword>
<evidence type="ECO:0000313" key="20">
    <source>
        <dbReference type="Proteomes" id="UP001497457"/>
    </source>
</evidence>
<keyword evidence="11" id="KW-0378">Hydrolase</keyword>
<dbReference type="GO" id="GO:0046872">
    <property type="term" value="F:metal ion binding"/>
    <property type="evidence" value="ECO:0007669"/>
    <property type="project" value="UniProtKB-KW"/>
</dbReference>
<feature type="transmembrane region" description="Helical" evidence="18">
    <location>
        <begin position="280"/>
        <end position="301"/>
    </location>
</feature>
<keyword evidence="18" id="KW-0812">Transmembrane</keyword>
<dbReference type="SUPFAM" id="SSF53098">
    <property type="entry name" value="Ribonuclease H-like"/>
    <property type="match status" value="1"/>
</dbReference>
<evidence type="ECO:0000256" key="11">
    <source>
        <dbReference type="ARBA" id="ARBA00022801"/>
    </source>
</evidence>
<dbReference type="GO" id="GO:0004535">
    <property type="term" value="F:poly(A)-specific ribonuclease activity"/>
    <property type="evidence" value="ECO:0007669"/>
    <property type="project" value="UniProtKB-EC"/>
</dbReference>
<keyword evidence="18" id="KW-1133">Transmembrane helix</keyword>
<evidence type="ECO:0000313" key="19">
    <source>
        <dbReference type="EMBL" id="CAL5053030.1"/>
    </source>
</evidence>
<evidence type="ECO:0000256" key="17">
    <source>
        <dbReference type="ARBA" id="ARBA00025148"/>
    </source>
</evidence>
<sequence length="318" mass="34307">MLAKLPSPSNSVVVASSAQSSMQSTMSNLAVQSFLHPAAMQPPFHYAGAASLHAPPPPPPPVVPVRVVWAGNLDAELRFLRVVSTSARFVAFAVHYPGVVVVHDDHNALTAEQRYATTKANADALKPLQVGLAVGTRDGHCLAWEFNLRGFDRAADPHAPGSVRYLEEERGMDLDAHRARGIPMARLTDALHRSGLLHRRDLPWICHAGAYHLAYLLKVIRGGLPLPDDMRGFFGTVRRFLGGDVVYDVACVAGDCPFLPVGLERIADKLDLARPVGSPLLAGAGAVLALQAFVFLQVCVFQGDVQRYRGLLHGLQVT</sequence>
<evidence type="ECO:0000256" key="12">
    <source>
        <dbReference type="ARBA" id="ARBA00022839"/>
    </source>
</evidence>
<comment type="function">
    <text evidence="17">Ubiquitous transcription factor required for a diverse set of processes. It is a component of the CCR4 complex involved in the control of gene expression.</text>
</comment>
<dbReference type="GO" id="GO:0005737">
    <property type="term" value="C:cytoplasm"/>
    <property type="evidence" value="ECO:0007669"/>
    <property type="project" value="UniProtKB-SubCell"/>
</dbReference>
<name>A0ABC9E9T8_9POAL</name>
<dbReference type="InterPro" id="IPR036397">
    <property type="entry name" value="RNaseH_sf"/>
</dbReference>
<keyword evidence="16" id="KW-0539">Nucleus</keyword>
<dbReference type="EMBL" id="OZ075146">
    <property type="protein sequence ID" value="CAL5053030.1"/>
    <property type="molecule type" value="Genomic_DNA"/>
</dbReference>
<evidence type="ECO:0000256" key="13">
    <source>
        <dbReference type="ARBA" id="ARBA00022884"/>
    </source>
</evidence>
<evidence type="ECO:0000256" key="16">
    <source>
        <dbReference type="ARBA" id="ARBA00023242"/>
    </source>
</evidence>
<dbReference type="PANTHER" id="PTHR10797">
    <property type="entry name" value="CCR4-NOT TRANSCRIPTION COMPLEX SUBUNIT"/>
    <property type="match status" value="1"/>
</dbReference>
<keyword evidence="10" id="KW-0479">Metal-binding</keyword>
<evidence type="ECO:0000256" key="18">
    <source>
        <dbReference type="SAM" id="Phobius"/>
    </source>
</evidence>
<evidence type="ECO:0000256" key="5">
    <source>
        <dbReference type="ARBA" id="ARBA00008372"/>
    </source>
</evidence>
<comment type="similarity">
    <text evidence="5">Belongs to the CAF1 family.</text>
</comment>
<protein>
    <recommendedName>
        <fullName evidence="7">poly(A)-specific ribonuclease</fullName>
        <ecNumber evidence="7">3.1.13.4</ecNumber>
    </recommendedName>
</protein>
<comment type="subcellular location">
    <subcellularLocation>
        <location evidence="4">Cytoplasm</location>
    </subcellularLocation>
    <subcellularLocation>
        <location evidence="3">Nucleus</location>
    </subcellularLocation>
</comment>
<evidence type="ECO:0000256" key="4">
    <source>
        <dbReference type="ARBA" id="ARBA00004496"/>
    </source>
</evidence>
<evidence type="ECO:0000256" key="1">
    <source>
        <dbReference type="ARBA" id="ARBA00001663"/>
    </source>
</evidence>
<dbReference type="InterPro" id="IPR012337">
    <property type="entry name" value="RNaseH-like_sf"/>
</dbReference>
<comment type="cofactor">
    <cofactor evidence="2">
        <name>a divalent metal cation</name>
        <dbReference type="ChEBI" id="CHEBI:60240"/>
    </cofactor>
</comment>
<dbReference type="GO" id="GO:0005634">
    <property type="term" value="C:nucleus"/>
    <property type="evidence" value="ECO:0007669"/>
    <property type="project" value="UniProtKB-SubCell"/>
</dbReference>
<dbReference type="InterPro" id="IPR006941">
    <property type="entry name" value="RNase_CAF1"/>
</dbReference>
<keyword evidence="13" id="KW-0694">RNA-binding</keyword>
<accession>A0ABC9E9T8</accession>
<evidence type="ECO:0000256" key="14">
    <source>
        <dbReference type="ARBA" id="ARBA00023015"/>
    </source>
</evidence>
<evidence type="ECO:0000256" key="3">
    <source>
        <dbReference type="ARBA" id="ARBA00004123"/>
    </source>
</evidence>
<dbReference type="Gene3D" id="3.30.420.10">
    <property type="entry name" value="Ribonuclease H-like superfamily/Ribonuclease H"/>
    <property type="match status" value="1"/>
</dbReference>
<keyword evidence="9" id="KW-0540">Nuclease</keyword>
<evidence type="ECO:0000256" key="9">
    <source>
        <dbReference type="ARBA" id="ARBA00022722"/>
    </source>
</evidence>
<comment type="subunit">
    <text evidence="6">Component of the CCR4-NOT complex, at least composed of CRR4 and CAF1 proteins.</text>
</comment>
<evidence type="ECO:0000256" key="2">
    <source>
        <dbReference type="ARBA" id="ARBA00001968"/>
    </source>
</evidence>
<dbReference type="Pfam" id="PF04857">
    <property type="entry name" value="CAF1"/>
    <property type="match status" value="1"/>
</dbReference>
<evidence type="ECO:0000256" key="8">
    <source>
        <dbReference type="ARBA" id="ARBA00022490"/>
    </source>
</evidence>
<evidence type="ECO:0000256" key="10">
    <source>
        <dbReference type="ARBA" id="ARBA00022723"/>
    </source>
</evidence>
<organism evidence="19 20">
    <name type="scientific">Urochloa decumbens</name>
    <dbReference type="NCBI Taxonomy" id="240449"/>
    <lineage>
        <taxon>Eukaryota</taxon>
        <taxon>Viridiplantae</taxon>
        <taxon>Streptophyta</taxon>
        <taxon>Embryophyta</taxon>
        <taxon>Tracheophyta</taxon>
        <taxon>Spermatophyta</taxon>
        <taxon>Magnoliopsida</taxon>
        <taxon>Liliopsida</taxon>
        <taxon>Poales</taxon>
        <taxon>Poaceae</taxon>
        <taxon>PACMAD clade</taxon>
        <taxon>Panicoideae</taxon>
        <taxon>Panicodae</taxon>
        <taxon>Paniceae</taxon>
        <taxon>Melinidinae</taxon>
        <taxon>Urochloa</taxon>
    </lineage>
</organism>